<name>A0A7H9B2A0_ZYGMR</name>
<dbReference type="Pfam" id="PF11799">
    <property type="entry name" value="IMS_C"/>
    <property type="match status" value="1"/>
</dbReference>
<protein>
    <recommendedName>
        <fullName evidence="9">DNA polymerase eta</fullName>
    </recommendedName>
</protein>
<feature type="region of interest" description="Disordered" evidence="11">
    <location>
        <begin position="607"/>
        <end position="650"/>
    </location>
</feature>
<dbReference type="Gene3D" id="1.10.150.20">
    <property type="entry name" value="5' to 3' exonuclease, C-terminal subdomain"/>
    <property type="match status" value="1"/>
</dbReference>
<evidence type="ECO:0000256" key="11">
    <source>
        <dbReference type="SAM" id="MobiDB-lite"/>
    </source>
</evidence>
<dbReference type="GO" id="GO:0005634">
    <property type="term" value="C:nucleus"/>
    <property type="evidence" value="ECO:0007669"/>
    <property type="project" value="UniProtKB-SubCell"/>
</dbReference>
<dbReference type="PIRSF" id="PIRSF036603">
    <property type="entry name" value="DPol_eta"/>
    <property type="match status" value="1"/>
</dbReference>
<evidence type="ECO:0000259" key="14">
    <source>
        <dbReference type="PROSITE" id="PS51907"/>
    </source>
</evidence>
<dbReference type="GeneID" id="59236504"/>
<dbReference type="KEGG" id="zmk:HG535_0D04900"/>
<organism evidence="15 16">
    <name type="scientific">Zygotorulaspora mrakii</name>
    <name type="common">Zygosaccharomyces mrakii</name>
    <dbReference type="NCBI Taxonomy" id="42260"/>
    <lineage>
        <taxon>Eukaryota</taxon>
        <taxon>Fungi</taxon>
        <taxon>Dikarya</taxon>
        <taxon>Ascomycota</taxon>
        <taxon>Saccharomycotina</taxon>
        <taxon>Saccharomycetes</taxon>
        <taxon>Saccharomycetales</taxon>
        <taxon>Saccharomycetaceae</taxon>
        <taxon>Zygotorulaspora</taxon>
    </lineage>
</organism>
<evidence type="ECO:0000256" key="7">
    <source>
        <dbReference type="ARBA" id="ARBA00023204"/>
    </source>
</evidence>
<evidence type="ECO:0000256" key="5">
    <source>
        <dbReference type="ARBA" id="ARBA00022771"/>
    </source>
</evidence>
<dbReference type="InterPro" id="IPR041298">
    <property type="entry name" value="UBZ3"/>
</dbReference>
<dbReference type="InterPro" id="IPR043502">
    <property type="entry name" value="DNA/RNA_pol_sf"/>
</dbReference>
<keyword evidence="5 10" id="KW-0863">Zinc-finger</keyword>
<dbReference type="EMBL" id="CP058607">
    <property type="protein sequence ID" value="QLG72781.1"/>
    <property type="molecule type" value="Genomic_DNA"/>
</dbReference>
<dbReference type="GO" id="GO:0007064">
    <property type="term" value="P:mitotic sister chromatid cohesion"/>
    <property type="evidence" value="ECO:0007669"/>
    <property type="project" value="UniProtKB-ARBA"/>
</dbReference>
<feature type="domain" description="UBZ3-type" evidence="14">
    <location>
        <begin position="549"/>
        <end position="584"/>
    </location>
</feature>
<dbReference type="Pfam" id="PF00817">
    <property type="entry name" value="IMS"/>
    <property type="match status" value="1"/>
</dbReference>
<dbReference type="PANTHER" id="PTHR45873">
    <property type="entry name" value="DNA POLYMERASE ETA"/>
    <property type="match status" value="1"/>
</dbReference>
<dbReference type="PANTHER" id="PTHR45873:SF1">
    <property type="entry name" value="DNA POLYMERASE ETA"/>
    <property type="match status" value="1"/>
</dbReference>
<dbReference type="Proteomes" id="UP000509704">
    <property type="component" value="Chromosome 4"/>
</dbReference>
<keyword evidence="6" id="KW-0862">Zinc</keyword>
<feature type="compositionally biased region" description="Polar residues" evidence="11">
    <location>
        <begin position="607"/>
        <end position="616"/>
    </location>
</feature>
<accession>A0A7H9B2A0</accession>
<dbReference type="Gene3D" id="3.30.70.270">
    <property type="match status" value="1"/>
</dbReference>
<evidence type="ECO:0000313" key="16">
    <source>
        <dbReference type="Proteomes" id="UP000509704"/>
    </source>
</evidence>
<dbReference type="InterPro" id="IPR043128">
    <property type="entry name" value="Rev_trsase/Diguanyl_cyclase"/>
</dbReference>
<dbReference type="PROSITE" id="PS50173">
    <property type="entry name" value="UMUC"/>
    <property type="match status" value="1"/>
</dbReference>
<dbReference type="InterPro" id="IPR001126">
    <property type="entry name" value="UmuC"/>
</dbReference>
<dbReference type="SUPFAM" id="SSF100879">
    <property type="entry name" value="Lesion bypass DNA polymerase (Y-family), little finger domain"/>
    <property type="match status" value="1"/>
</dbReference>
<dbReference type="PROSITE" id="PS00028">
    <property type="entry name" value="ZINC_FINGER_C2H2_1"/>
    <property type="match status" value="1"/>
</dbReference>
<dbReference type="PROSITE" id="PS51907">
    <property type="entry name" value="ZF_UBZ3"/>
    <property type="match status" value="1"/>
</dbReference>
<feature type="domain" description="C2H2-type" evidence="12">
    <location>
        <begin position="554"/>
        <end position="581"/>
    </location>
</feature>
<dbReference type="InterPro" id="IPR052230">
    <property type="entry name" value="DNA_polymerase_eta"/>
</dbReference>
<gene>
    <name evidence="15" type="ORF">HG535_0D04900</name>
</gene>
<evidence type="ECO:0000256" key="10">
    <source>
        <dbReference type="PROSITE-ProRule" id="PRU00042"/>
    </source>
</evidence>
<keyword evidence="2" id="KW-0808">Transferase</keyword>
<dbReference type="GO" id="GO:0070987">
    <property type="term" value="P:error-free translesion synthesis"/>
    <property type="evidence" value="ECO:0007669"/>
    <property type="project" value="UniProtKB-ARBA"/>
</dbReference>
<dbReference type="InterPro" id="IPR017961">
    <property type="entry name" value="DNA_pol_Y-fam_little_finger"/>
</dbReference>
<evidence type="ECO:0000259" key="13">
    <source>
        <dbReference type="PROSITE" id="PS50173"/>
    </source>
</evidence>
<dbReference type="GO" id="GO:0035861">
    <property type="term" value="C:site of double-strand break"/>
    <property type="evidence" value="ECO:0007669"/>
    <property type="project" value="TreeGrafter"/>
</dbReference>
<proteinExistence type="predicted"/>
<evidence type="ECO:0000256" key="2">
    <source>
        <dbReference type="ARBA" id="ARBA00022679"/>
    </source>
</evidence>
<reference evidence="15 16" key="1">
    <citation type="submission" date="2020-07" db="EMBL/GenBank/DDBJ databases">
        <title>The yeast mating-type switching endonuclease HO is a domesticated member of an unorthodox homing genetic element family.</title>
        <authorList>
            <person name="Coughlan A.Y."/>
            <person name="Lombardi L."/>
            <person name="Braun-Galleani S."/>
            <person name="Martos A.R."/>
            <person name="Galeote V."/>
            <person name="Bigey F."/>
            <person name="Dequin S."/>
            <person name="Byrne K.P."/>
            <person name="Wolfe K.H."/>
        </authorList>
    </citation>
    <scope>NUCLEOTIDE SEQUENCE [LARGE SCALE GENOMIC DNA]</scope>
    <source>
        <strain evidence="15 16">NRRL Y-6702</strain>
    </source>
</reference>
<evidence type="ECO:0000256" key="1">
    <source>
        <dbReference type="ARBA" id="ARBA00004123"/>
    </source>
</evidence>
<feature type="compositionally biased region" description="Basic residues" evidence="11">
    <location>
        <begin position="617"/>
        <end position="634"/>
    </location>
</feature>
<keyword evidence="16" id="KW-1185">Reference proteome</keyword>
<dbReference type="GO" id="GO:0006281">
    <property type="term" value="P:DNA repair"/>
    <property type="evidence" value="ECO:0007669"/>
    <property type="project" value="UniProtKB-KW"/>
</dbReference>
<dbReference type="Gene3D" id="3.30.1490.100">
    <property type="entry name" value="DNA polymerase, Y-family, little finger domain"/>
    <property type="match status" value="1"/>
</dbReference>
<evidence type="ECO:0000256" key="6">
    <source>
        <dbReference type="ARBA" id="ARBA00022833"/>
    </source>
</evidence>
<evidence type="ECO:0000259" key="12">
    <source>
        <dbReference type="PROSITE" id="PS50157"/>
    </source>
</evidence>
<dbReference type="FunFam" id="3.40.1170.60:FF:000008">
    <property type="entry name" value="DNA polymerase eta subunit"/>
    <property type="match status" value="1"/>
</dbReference>
<dbReference type="InterPro" id="IPR036775">
    <property type="entry name" value="DNA_pol_Y-fam_lit_finger_sf"/>
</dbReference>
<evidence type="ECO:0000256" key="4">
    <source>
        <dbReference type="ARBA" id="ARBA00022763"/>
    </source>
</evidence>
<sequence>MSKFKWSDLIKLNSKEEAYISPLAVLSHIDANAFFAQVEEVRCGYTKDAPVVCVQWNSIIAVSYAARKYGISRMDTIQQALKKSDKIIPIHTAVFRKGEDFWQYHDGCGSWMEDKDKQLPNELYKVSLDPYRRESRKIFKIFTQFCDLAEKASVDEVFLDLGRLCFQKLMFSKELIPHQKNAEDLERIREIFINGQYQLDAYLPQIPDSLRKIKFEGDVYNPNAIPLIDDWDDVLLALGSQLTQLIREQIEKSLGYTTSCGVAKTKTVCKLASNFKKPNAQTVILNRCTETFLDCGKFEITSFWSLGGLLGKELIDALNAPNSGSIKFIREKWSSSPNDLKQYIEVQLSSKDANHKSTVIERSKIGSLAEKLFALVRGDYWSPLTPQTMVKSMMSNKNMNGDSCKTLVDCISWLEVFSGELSSRLHELEQEYDKTVIPRTVTVLVRTKSGLTHSKSGPLTKTGSKIDSQCLLKVGSKLIMELGTKFGKEVQYYPLQNINMSVSHFEVFSSKKSIVDMFGNQAQILESDDPATRSVSPAIVDPGRQPCLSSEVKFECQPCRLTFATEKHLQEHRDYHVAMRLSENINGADENSQNISIGEKRLLLTKRTPSTPVQSHSIKRIKTKGPKGIKQTKKSKPESSNGIMKYFSKQ</sequence>
<evidence type="ECO:0000256" key="8">
    <source>
        <dbReference type="ARBA" id="ARBA00023242"/>
    </source>
</evidence>
<evidence type="ECO:0000256" key="3">
    <source>
        <dbReference type="ARBA" id="ARBA00022723"/>
    </source>
</evidence>
<feature type="domain" description="UmuC" evidence="13">
    <location>
        <begin position="26"/>
        <end position="307"/>
    </location>
</feature>
<dbReference type="InterPro" id="IPR013087">
    <property type="entry name" value="Znf_C2H2_type"/>
</dbReference>
<dbReference type="Gene3D" id="3.40.1170.60">
    <property type="match status" value="1"/>
</dbReference>
<keyword evidence="4" id="KW-0227">DNA damage</keyword>
<dbReference type="GO" id="GO:0009314">
    <property type="term" value="P:response to radiation"/>
    <property type="evidence" value="ECO:0007669"/>
    <property type="project" value="TreeGrafter"/>
</dbReference>
<dbReference type="PROSITE" id="PS50157">
    <property type="entry name" value="ZINC_FINGER_C2H2_2"/>
    <property type="match status" value="1"/>
</dbReference>
<evidence type="ECO:0000313" key="15">
    <source>
        <dbReference type="EMBL" id="QLG72781.1"/>
    </source>
</evidence>
<keyword evidence="7" id="KW-0234">DNA repair</keyword>
<dbReference type="GO" id="GO:0042276">
    <property type="term" value="P:error-prone translesion synthesis"/>
    <property type="evidence" value="ECO:0007669"/>
    <property type="project" value="TreeGrafter"/>
</dbReference>
<dbReference type="AlphaFoldDB" id="A0A7H9B2A0"/>
<dbReference type="OrthoDB" id="5723at2759"/>
<dbReference type="GO" id="GO:0005657">
    <property type="term" value="C:replication fork"/>
    <property type="evidence" value="ECO:0007669"/>
    <property type="project" value="TreeGrafter"/>
</dbReference>
<dbReference type="Pfam" id="PF18439">
    <property type="entry name" value="zf_UBZ"/>
    <property type="match status" value="1"/>
</dbReference>
<dbReference type="SUPFAM" id="SSF56672">
    <property type="entry name" value="DNA/RNA polymerases"/>
    <property type="match status" value="1"/>
</dbReference>
<dbReference type="GO" id="GO:0008270">
    <property type="term" value="F:zinc ion binding"/>
    <property type="evidence" value="ECO:0007669"/>
    <property type="project" value="UniProtKB-KW"/>
</dbReference>
<dbReference type="GO" id="GO:0003887">
    <property type="term" value="F:DNA-directed DNA polymerase activity"/>
    <property type="evidence" value="ECO:0007669"/>
    <property type="project" value="TreeGrafter"/>
</dbReference>
<dbReference type="GO" id="GO:0003684">
    <property type="term" value="F:damaged DNA binding"/>
    <property type="evidence" value="ECO:0007669"/>
    <property type="project" value="InterPro"/>
</dbReference>
<keyword evidence="8" id="KW-0539">Nucleus</keyword>
<dbReference type="RefSeq" id="XP_037144508.1">
    <property type="nucleotide sequence ID" value="XM_037288613.1"/>
</dbReference>
<keyword evidence="3" id="KW-0479">Metal-binding</keyword>
<evidence type="ECO:0000256" key="9">
    <source>
        <dbReference type="ARBA" id="ARBA00044975"/>
    </source>
</evidence>
<comment type="subcellular location">
    <subcellularLocation>
        <location evidence="1">Nucleus</location>
    </subcellularLocation>
</comment>